<accession>A0ABS4SUI0</accession>
<protein>
    <recommendedName>
        <fullName evidence="4">Type VI secretion system (T6SS), amidase immunity protein</fullName>
    </recommendedName>
</protein>
<gene>
    <name evidence="2" type="ORF">J2851_005693</name>
</gene>
<keyword evidence="1" id="KW-0732">Signal</keyword>
<evidence type="ECO:0008006" key="4">
    <source>
        <dbReference type="Google" id="ProtNLM"/>
    </source>
</evidence>
<dbReference type="RefSeq" id="WP_209770521.1">
    <property type="nucleotide sequence ID" value="NZ_JAGINP010000025.1"/>
</dbReference>
<organism evidence="2 3">
    <name type="scientific">Azospirillum rugosum</name>
    <dbReference type="NCBI Taxonomy" id="416170"/>
    <lineage>
        <taxon>Bacteria</taxon>
        <taxon>Pseudomonadati</taxon>
        <taxon>Pseudomonadota</taxon>
        <taxon>Alphaproteobacteria</taxon>
        <taxon>Rhodospirillales</taxon>
        <taxon>Azospirillaceae</taxon>
        <taxon>Azospirillum</taxon>
    </lineage>
</organism>
<evidence type="ECO:0000313" key="3">
    <source>
        <dbReference type="Proteomes" id="UP000781958"/>
    </source>
</evidence>
<feature type="signal peptide" evidence="1">
    <location>
        <begin position="1"/>
        <end position="19"/>
    </location>
</feature>
<dbReference type="Proteomes" id="UP000781958">
    <property type="component" value="Unassembled WGS sequence"/>
</dbReference>
<reference evidence="2 3" key="1">
    <citation type="submission" date="2021-03" db="EMBL/GenBank/DDBJ databases">
        <title>Genomic Encyclopedia of Type Strains, Phase III (KMG-III): the genomes of soil and plant-associated and newly described type strains.</title>
        <authorList>
            <person name="Whitman W."/>
        </authorList>
    </citation>
    <scope>NUCLEOTIDE SEQUENCE [LARGE SCALE GENOMIC DNA]</scope>
    <source>
        <strain evidence="2 3">IMMIB AFH-6</strain>
    </source>
</reference>
<dbReference type="EMBL" id="JAGINP010000025">
    <property type="protein sequence ID" value="MBP2295879.1"/>
    <property type="molecule type" value="Genomic_DNA"/>
</dbReference>
<comment type="caution">
    <text evidence="2">The sequence shown here is derived from an EMBL/GenBank/DDBJ whole genome shotgun (WGS) entry which is preliminary data.</text>
</comment>
<feature type="chain" id="PRO_5045323933" description="Type VI secretion system (T6SS), amidase immunity protein" evidence="1">
    <location>
        <begin position="20"/>
        <end position="148"/>
    </location>
</feature>
<evidence type="ECO:0000313" key="2">
    <source>
        <dbReference type="EMBL" id="MBP2295879.1"/>
    </source>
</evidence>
<proteinExistence type="predicted"/>
<evidence type="ECO:0000256" key="1">
    <source>
        <dbReference type="SAM" id="SignalP"/>
    </source>
</evidence>
<sequence>MLRALAVIMVALFANNAFAYYDAPNREAYLGHILCMRAMVLSLDVFLDACQPDSDESIRANIKRSIEIIDDFTSETFGISRESLVPSRALLNSEFKKLQSTTGGESFRNFCKNRMSELNSNGILGKASQQITKEDLISLSNVTMSACF</sequence>
<name>A0ABS4SUI0_9PROT</name>
<keyword evidence="3" id="KW-1185">Reference proteome</keyword>